<dbReference type="Proteomes" id="UP000276899">
    <property type="component" value="Chromosome"/>
</dbReference>
<keyword evidence="3" id="KW-0285">Flavoprotein</keyword>
<dbReference type="Gene3D" id="3.40.30.20">
    <property type="match status" value="1"/>
</dbReference>
<evidence type="ECO:0000313" key="8">
    <source>
        <dbReference type="EMBL" id="VEG75781.1"/>
    </source>
</evidence>
<comment type="cofactor">
    <cofactor evidence="1">
        <name>FAD</name>
        <dbReference type="ChEBI" id="CHEBI:57692"/>
    </cofactor>
</comment>
<dbReference type="AlphaFoldDB" id="A0A3S4TE12"/>
<proteinExistence type="inferred from homology"/>
<accession>A0A3S4TE12</accession>
<dbReference type="PANTHER" id="PTHR43004:SF19">
    <property type="entry name" value="BINDING MONOOXYGENASE, PUTATIVE (JCVI)-RELATED"/>
    <property type="match status" value="1"/>
</dbReference>
<dbReference type="InterPro" id="IPR038220">
    <property type="entry name" value="PHOX_C_sf"/>
</dbReference>
<keyword evidence="9" id="KW-1185">Reference proteome</keyword>
<keyword evidence="5 8" id="KW-0560">Oxidoreductase</keyword>
<reference evidence="8 9" key="1">
    <citation type="submission" date="2018-12" db="EMBL/GenBank/DDBJ databases">
        <authorList>
            <consortium name="Pathogen Informatics"/>
        </authorList>
    </citation>
    <scope>NUCLEOTIDE SEQUENCE [LARGE SCALE GENOMIC DNA]</scope>
    <source>
        <strain evidence="8 9">NCTC11923</strain>
    </source>
</reference>
<dbReference type="InterPro" id="IPR002938">
    <property type="entry name" value="FAD-bd"/>
</dbReference>
<name>A0A3S4TE12_9ACTO</name>
<feature type="domain" description="FAD-binding" evidence="6">
    <location>
        <begin position="32"/>
        <end position="398"/>
    </location>
</feature>
<keyword evidence="8" id="KW-0503">Monooxygenase</keyword>
<evidence type="ECO:0000259" key="7">
    <source>
        <dbReference type="Pfam" id="PF07976"/>
    </source>
</evidence>
<evidence type="ECO:0000313" key="9">
    <source>
        <dbReference type="Proteomes" id="UP000276899"/>
    </source>
</evidence>
<protein>
    <submittedName>
        <fullName evidence="8">Pentachlorophenol 4-monooxygenase</fullName>
        <ecNumber evidence="8">1.14.13.50</ecNumber>
    </submittedName>
</protein>
<dbReference type="SUPFAM" id="SSF51905">
    <property type="entry name" value="FAD/NAD(P)-binding domain"/>
    <property type="match status" value="1"/>
</dbReference>
<dbReference type="GO" id="GO:0071949">
    <property type="term" value="F:FAD binding"/>
    <property type="evidence" value="ECO:0007669"/>
    <property type="project" value="InterPro"/>
</dbReference>
<dbReference type="RefSeq" id="WP_084500915.1">
    <property type="nucleotide sequence ID" value="NZ_CBCRWE010000056.1"/>
</dbReference>
<dbReference type="Gene3D" id="3.30.9.10">
    <property type="entry name" value="D-Amino Acid Oxidase, subunit A, domain 2"/>
    <property type="match status" value="1"/>
</dbReference>
<dbReference type="KEGG" id="asla:NCTC11923_02459"/>
<sequence length="627" mass="70030">MALEFHYNDYSASDPRMCQQPSEPLMREMPKETDVIIVGAGPAGMIAAAQLSYFPTVSTLVVEKSHEPLKYGRAEGIQKRTVETFQAFGFADQLVQESYQMTGMNFWRPDPDDETRIVRAAVTEDDPRNLSEFPHLISNQPRVLAYFQQYMQNAPRPTSPYYGVKFLRLEHSEQTDFPIRAHFATEDGEAEKVVYAKYLIGADGAHSSVRASIGRELQGNQANRAWGVLAALADTDFPDIRMKCAIQSKSSGSLLLIPREGGYLFRMYVDLGDVTAENQDRIRATSADESIAKINRILAPYSIDVKHVAWHSVYEVAHRITDSFDACVGGSKTPNVFIAGDACHTHSAKAGQGMNVSLQDGFNIGWKIGYVASGIASSSILNTYNSERMEVAQNLIDFDREWYGLFAKKVDELHTPEALEEYYVKTAEFPAGFMTMYSRSMLTASQTHQSIATGYPIGKRFKSHEVVRVCDMNTVHLGHQATADGRWRLYVFADRPNGRGHNDRLGKFADWLSVSSRSPLNTYKSQTSYDDDALFDVHVVYPQNHRELNLPDVPQVFKPRVGKYRLSNLNKVYACSTSFDVFSEACVSDEGAIVVVRPDQYVGAVLPLGDPETLADYLKPIFGQASS</sequence>
<dbReference type="InterPro" id="IPR050641">
    <property type="entry name" value="RIFMO-like"/>
</dbReference>
<dbReference type="PANTHER" id="PTHR43004">
    <property type="entry name" value="TRK SYSTEM POTASSIUM UPTAKE PROTEIN"/>
    <property type="match status" value="1"/>
</dbReference>
<feature type="domain" description="Phenol hydroxylase-like C-terminal dimerisation" evidence="7">
    <location>
        <begin position="436"/>
        <end position="622"/>
    </location>
</feature>
<dbReference type="GO" id="GO:0018677">
    <property type="term" value="F:pentachlorophenol monooxygenase activity"/>
    <property type="evidence" value="ECO:0007669"/>
    <property type="project" value="UniProtKB-EC"/>
</dbReference>
<dbReference type="InterPro" id="IPR036188">
    <property type="entry name" value="FAD/NAD-bd_sf"/>
</dbReference>
<evidence type="ECO:0000256" key="3">
    <source>
        <dbReference type="ARBA" id="ARBA00022630"/>
    </source>
</evidence>
<dbReference type="InterPro" id="IPR036249">
    <property type="entry name" value="Thioredoxin-like_sf"/>
</dbReference>
<evidence type="ECO:0000256" key="1">
    <source>
        <dbReference type="ARBA" id="ARBA00001974"/>
    </source>
</evidence>
<dbReference type="EC" id="1.14.13.50" evidence="8"/>
<keyword evidence="4" id="KW-0274">FAD</keyword>
<dbReference type="PRINTS" id="PR00420">
    <property type="entry name" value="RNGMNOXGNASE"/>
</dbReference>
<dbReference type="CDD" id="cd02979">
    <property type="entry name" value="PHOX_C"/>
    <property type="match status" value="1"/>
</dbReference>
<dbReference type="Pfam" id="PF01494">
    <property type="entry name" value="FAD_binding_3"/>
    <property type="match status" value="1"/>
</dbReference>
<organism evidence="8 9">
    <name type="scientific">Actinomyces slackii</name>
    <dbReference type="NCBI Taxonomy" id="52774"/>
    <lineage>
        <taxon>Bacteria</taxon>
        <taxon>Bacillati</taxon>
        <taxon>Actinomycetota</taxon>
        <taxon>Actinomycetes</taxon>
        <taxon>Actinomycetales</taxon>
        <taxon>Actinomycetaceae</taxon>
        <taxon>Actinomyces</taxon>
    </lineage>
</organism>
<evidence type="ECO:0000256" key="2">
    <source>
        <dbReference type="ARBA" id="ARBA00007801"/>
    </source>
</evidence>
<comment type="similarity">
    <text evidence="2">Belongs to the PheA/TfdB FAD monooxygenase family.</text>
</comment>
<dbReference type="STRING" id="1278298.GCA_000428685_02544"/>
<dbReference type="EMBL" id="LR134363">
    <property type="protein sequence ID" value="VEG75781.1"/>
    <property type="molecule type" value="Genomic_DNA"/>
</dbReference>
<dbReference type="NCBIfam" id="NF006144">
    <property type="entry name" value="PRK08294.1"/>
    <property type="match status" value="1"/>
</dbReference>
<evidence type="ECO:0000259" key="6">
    <source>
        <dbReference type="Pfam" id="PF01494"/>
    </source>
</evidence>
<dbReference type="Gene3D" id="3.50.50.60">
    <property type="entry name" value="FAD/NAD(P)-binding domain"/>
    <property type="match status" value="1"/>
</dbReference>
<evidence type="ECO:0000256" key="5">
    <source>
        <dbReference type="ARBA" id="ARBA00023002"/>
    </source>
</evidence>
<dbReference type="Pfam" id="PF07976">
    <property type="entry name" value="Phe_hydrox_dim"/>
    <property type="match status" value="1"/>
</dbReference>
<gene>
    <name evidence="8" type="primary">pcpB</name>
    <name evidence="8" type="ORF">NCTC11923_02459</name>
</gene>
<dbReference type="SUPFAM" id="SSF52833">
    <property type="entry name" value="Thioredoxin-like"/>
    <property type="match status" value="1"/>
</dbReference>
<dbReference type="InterPro" id="IPR012941">
    <property type="entry name" value="Phe_hydrox_C_dim_dom"/>
</dbReference>
<evidence type="ECO:0000256" key="4">
    <source>
        <dbReference type="ARBA" id="ARBA00022827"/>
    </source>
</evidence>
<dbReference type="SUPFAM" id="SSF54373">
    <property type="entry name" value="FAD-linked reductases, C-terminal domain"/>
    <property type="match status" value="1"/>
</dbReference>